<evidence type="ECO:0000313" key="3">
    <source>
        <dbReference type="EMBL" id="CAC5415442.1"/>
    </source>
</evidence>
<dbReference type="PROSITE" id="PS50835">
    <property type="entry name" value="IG_LIKE"/>
    <property type="match status" value="1"/>
</dbReference>
<dbReference type="AlphaFoldDB" id="A0A6J8E781"/>
<sequence length="204" mass="22413">MFVAILFTRIFFRFIETVNVHIQATPSEGILGQTSLQLRCSYTTEIGEYITGANIQAKINGQFKTLALFYTPSVPLNGSLTTDGNYLTNRVTLINPTTTSTDSALIQFSQIACDDENEYMCQVAYASSSGSTTASSGVANINVKGNPEQPDSVPSYVPSSRIEEGNNVVFTCTGNVGKPQGKFRWMRYRRNSNGATIQEHHMNQ</sequence>
<feature type="domain" description="Ig-like" evidence="2">
    <location>
        <begin position="150"/>
        <end position="204"/>
    </location>
</feature>
<keyword evidence="1" id="KW-0732">Signal</keyword>
<dbReference type="Proteomes" id="UP000507470">
    <property type="component" value="Unassembled WGS sequence"/>
</dbReference>
<feature type="chain" id="PRO_5026735182" description="Ig-like domain-containing protein" evidence="1">
    <location>
        <begin position="18"/>
        <end position="204"/>
    </location>
</feature>
<evidence type="ECO:0000313" key="4">
    <source>
        <dbReference type="Proteomes" id="UP000507470"/>
    </source>
</evidence>
<protein>
    <recommendedName>
        <fullName evidence="2">Ig-like domain-containing protein</fullName>
    </recommendedName>
</protein>
<name>A0A6J8E781_MYTCO</name>
<evidence type="ECO:0000259" key="2">
    <source>
        <dbReference type="PROSITE" id="PS50835"/>
    </source>
</evidence>
<dbReference type="InterPro" id="IPR007110">
    <property type="entry name" value="Ig-like_dom"/>
</dbReference>
<evidence type="ECO:0000256" key="1">
    <source>
        <dbReference type="SAM" id="SignalP"/>
    </source>
</evidence>
<dbReference type="EMBL" id="CACVKT020008439">
    <property type="protein sequence ID" value="CAC5415442.1"/>
    <property type="molecule type" value="Genomic_DNA"/>
</dbReference>
<keyword evidence="4" id="KW-1185">Reference proteome</keyword>
<gene>
    <name evidence="3" type="ORF">MCOR_48139</name>
</gene>
<reference evidence="3 4" key="1">
    <citation type="submission" date="2020-06" db="EMBL/GenBank/DDBJ databases">
        <authorList>
            <person name="Li R."/>
            <person name="Bekaert M."/>
        </authorList>
    </citation>
    <scope>NUCLEOTIDE SEQUENCE [LARGE SCALE GENOMIC DNA]</scope>
    <source>
        <strain evidence="4">wild</strain>
    </source>
</reference>
<feature type="signal peptide" evidence="1">
    <location>
        <begin position="1"/>
        <end position="17"/>
    </location>
</feature>
<organism evidence="3 4">
    <name type="scientific">Mytilus coruscus</name>
    <name type="common">Sea mussel</name>
    <dbReference type="NCBI Taxonomy" id="42192"/>
    <lineage>
        <taxon>Eukaryota</taxon>
        <taxon>Metazoa</taxon>
        <taxon>Spiralia</taxon>
        <taxon>Lophotrochozoa</taxon>
        <taxon>Mollusca</taxon>
        <taxon>Bivalvia</taxon>
        <taxon>Autobranchia</taxon>
        <taxon>Pteriomorphia</taxon>
        <taxon>Mytilida</taxon>
        <taxon>Mytiloidea</taxon>
        <taxon>Mytilidae</taxon>
        <taxon>Mytilinae</taxon>
        <taxon>Mytilus</taxon>
    </lineage>
</organism>
<accession>A0A6J8E781</accession>
<dbReference type="OrthoDB" id="6158624at2759"/>
<proteinExistence type="predicted"/>